<dbReference type="SMART" id="SM01019">
    <property type="entry name" value="B3"/>
    <property type="match status" value="2"/>
</dbReference>
<feature type="domain" description="TF-B3" evidence="2">
    <location>
        <begin position="21"/>
        <end position="116"/>
    </location>
</feature>
<dbReference type="CDD" id="cd10017">
    <property type="entry name" value="B3_DNA"/>
    <property type="match status" value="2"/>
</dbReference>
<dbReference type="InterPro" id="IPR050655">
    <property type="entry name" value="Plant_B3_domain"/>
</dbReference>
<dbReference type="PROSITE" id="PS50863">
    <property type="entry name" value="B3"/>
    <property type="match status" value="2"/>
</dbReference>
<dbReference type="OrthoDB" id="1666376at2759"/>
<dbReference type="Proteomes" id="UP000694251">
    <property type="component" value="Chromosome 8"/>
</dbReference>
<organism evidence="3 4">
    <name type="scientific">Arabidopsis suecica</name>
    <name type="common">Swedish thale-cress</name>
    <name type="synonym">Cardaminopsis suecica</name>
    <dbReference type="NCBI Taxonomy" id="45249"/>
    <lineage>
        <taxon>Eukaryota</taxon>
        <taxon>Viridiplantae</taxon>
        <taxon>Streptophyta</taxon>
        <taxon>Embryophyta</taxon>
        <taxon>Tracheophyta</taxon>
        <taxon>Spermatophyta</taxon>
        <taxon>Magnoliopsida</taxon>
        <taxon>eudicotyledons</taxon>
        <taxon>Gunneridae</taxon>
        <taxon>Pentapetalae</taxon>
        <taxon>rosids</taxon>
        <taxon>malvids</taxon>
        <taxon>Brassicales</taxon>
        <taxon>Brassicaceae</taxon>
        <taxon>Camelineae</taxon>
        <taxon>Arabidopsis</taxon>
    </lineage>
</organism>
<dbReference type="InterPro" id="IPR003340">
    <property type="entry name" value="B3_DNA-bd"/>
</dbReference>
<name>A0A8T2B684_ARASU</name>
<feature type="compositionally biased region" description="Basic and acidic residues" evidence="1">
    <location>
        <begin position="135"/>
        <end position="150"/>
    </location>
</feature>
<reference evidence="3 4" key="1">
    <citation type="submission" date="2020-12" db="EMBL/GenBank/DDBJ databases">
        <title>Concerted genomic and epigenomic changes stabilize Arabidopsis allopolyploids.</title>
        <authorList>
            <person name="Chen Z."/>
        </authorList>
    </citation>
    <scope>NUCLEOTIDE SEQUENCE [LARGE SCALE GENOMIC DNA]</scope>
    <source>
        <strain evidence="3">As9502</strain>
        <tissue evidence="3">Leaf</tissue>
    </source>
</reference>
<dbReference type="EMBL" id="JAEFBJ010000008">
    <property type="protein sequence ID" value="KAG7582255.1"/>
    <property type="molecule type" value="Genomic_DNA"/>
</dbReference>
<feature type="compositionally biased region" description="Basic residues" evidence="1">
    <location>
        <begin position="174"/>
        <end position="184"/>
    </location>
</feature>
<dbReference type="AlphaFoldDB" id="A0A8T2B684"/>
<dbReference type="PANTHER" id="PTHR31920">
    <property type="entry name" value="B3 DOMAIN-CONTAINING"/>
    <property type="match status" value="1"/>
</dbReference>
<feature type="compositionally biased region" description="Basic residues" evidence="1">
    <location>
        <begin position="211"/>
        <end position="222"/>
    </location>
</feature>
<feature type="domain" description="TF-B3" evidence="2">
    <location>
        <begin position="231"/>
        <end position="325"/>
    </location>
</feature>
<evidence type="ECO:0000259" key="2">
    <source>
        <dbReference type="PROSITE" id="PS50863"/>
    </source>
</evidence>
<feature type="region of interest" description="Disordered" evidence="1">
    <location>
        <begin position="164"/>
        <end position="224"/>
    </location>
</feature>
<evidence type="ECO:0000313" key="3">
    <source>
        <dbReference type="EMBL" id="KAG7582255.1"/>
    </source>
</evidence>
<feature type="region of interest" description="Disordered" evidence="1">
    <location>
        <begin position="129"/>
        <end position="150"/>
    </location>
</feature>
<comment type="caution">
    <text evidence="3">The sequence shown here is derived from an EMBL/GenBank/DDBJ whole genome shotgun (WGS) entry which is preliminary data.</text>
</comment>
<gene>
    <name evidence="3" type="ORF">ISN44_As08g018640</name>
</gene>
<proteinExistence type="predicted"/>
<dbReference type="Pfam" id="PF02362">
    <property type="entry name" value="B3"/>
    <property type="match status" value="2"/>
</dbReference>
<feature type="compositionally biased region" description="Basic and acidic residues" evidence="1">
    <location>
        <begin position="164"/>
        <end position="173"/>
    </location>
</feature>
<dbReference type="GO" id="GO:0003677">
    <property type="term" value="F:DNA binding"/>
    <property type="evidence" value="ECO:0007669"/>
    <property type="project" value="InterPro"/>
</dbReference>
<protein>
    <submittedName>
        <fullName evidence="3">B3 DNA binding domain</fullName>
    </submittedName>
</protein>
<keyword evidence="4" id="KW-1185">Reference proteome</keyword>
<evidence type="ECO:0000256" key="1">
    <source>
        <dbReference type="SAM" id="MobiDB-lite"/>
    </source>
</evidence>
<dbReference type="PANTHER" id="PTHR31920:SF122">
    <property type="entry name" value="B3 DOMAIN-CONTAINING PROTEIN REM23"/>
    <property type="match status" value="1"/>
</dbReference>
<evidence type="ECO:0000313" key="4">
    <source>
        <dbReference type="Proteomes" id="UP000694251"/>
    </source>
</evidence>
<sequence>MGRRRNIGFDKIIEERKMLSFFKIFQSADLSSECMRAFSYSFISRLSRKDFSYKMVIRAQWGKTWHLEISKNPRYYYIERRGWDQFVSDNALGENEFITFTHRGNMVFHINIYEQNGVEMLTPRKFQTMDSSSGIKKEGESSFKGVKKEEEIDESAGRAEFVVRKRKTEESKSSKKKMERKKVKNGVETGESSRGSELKARKKKAEGYNTSKKKKRKSKRNSMSKEVLNGVPEFKITIRKSYLKFLAIPKHFVDDHIPSKSKFFTVRHPNGIGSWKVLCLVREIRTIFSGGYSKLAREYPLMVGDKCTFKLIKPFEFVLLTSKKTRDEIDHYMID</sequence>
<accession>A0A8T2B684</accession>